<accession>A0A1Q8Y9C6</accession>
<protein>
    <submittedName>
        <fullName evidence="1">Uncharacterized protein</fullName>
    </submittedName>
</protein>
<evidence type="ECO:0000313" key="1">
    <source>
        <dbReference type="EMBL" id="OLP04604.1"/>
    </source>
</evidence>
<proteinExistence type="predicted"/>
<evidence type="ECO:0000313" key="2">
    <source>
        <dbReference type="Proteomes" id="UP000185911"/>
    </source>
</evidence>
<dbReference type="EMBL" id="MSYM01000020">
    <property type="protein sequence ID" value="OLP04604.1"/>
    <property type="molecule type" value="Genomic_DNA"/>
</dbReference>
<gene>
    <name evidence="1" type="ORF">BLL52_4319</name>
</gene>
<organism evidence="1 2">
    <name type="scientific">Rhodoferax antarcticus ANT.BR</name>
    <dbReference type="NCBI Taxonomy" id="1111071"/>
    <lineage>
        <taxon>Bacteria</taxon>
        <taxon>Pseudomonadati</taxon>
        <taxon>Pseudomonadota</taxon>
        <taxon>Betaproteobacteria</taxon>
        <taxon>Burkholderiales</taxon>
        <taxon>Comamonadaceae</taxon>
        <taxon>Rhodoferax</taxon>
    </lineage>
</organism>
<comment type="caution">
    <text evidence="1">The sequence shown here is derived from an EMBL/GenBank/DDBJ whole genome shotgun (WGS) entry which is preliminary data.</text>
</comment>
<keyword evidence="2" id="KW-1185">Reference proteome</keyword>
<name>A0A1Q8Y9C6_9BURK</name>
<reference evidence="1 2" key="1">
    <citation type="submission" date="2017-01" db="EMBL/GenBank/DDBJ databases">
        <title>Genome sequence of Rhodoferax antarcticus ANT.BR, a psychrophilic purple nonsulfur bacterium from an Antarctic microbial mat.</title>
        <authorList>
            <person name="Baker J."/>
            <person name="Riester C."/>
            <person name="Skinner B."/>
            <person name="Newell A."/>
            <person name="Swingley W."/>
            <person name="Madigan M."/>
            <person name="Jung D."/>
            <person name="Asao M."/>
            <person name="Chen M."/>
            <person name="Loughlin P."/>
            <person name="Pan H."/>
            <person name="Lin S."/>
            <person name="Li N."/>
            <person name="Shaw J."/>
            <person name="Prado M."/>
            <person name="Sherman C."/>
            <person name="Li X."/>
            <person name="Tang J."/>
            <person name="Blankenship R."/>
            <person name="Zhao T."/>
            <person name="Touchman J."/>
            <person name="Sattley M."/>
        </authorList>
    </citation>
    <scope>NUCLEOTIDE SEQUENCE [LARGE SCALE GENOMIC DNA]</scope>
    <source>
        <strain evidence="1 2">ANT.BR</strain>
    </source>
</reference>
<sequence length="46" mass="5056">MFAFVVAFVLRCKNLCALRCVQIASNIVQADFAMGVTVHYFVQSSG</sequence>
<dbReference type="AlphaFoldDB" id="A0A1Q8Y9C6"/>
<dbReference type="Proteomes" id="UP000185911">
    <property type="component" value="Unassembled WGS sequence"/>
</dbReference>